<organism evidence="2 3">
    <name type="scientific">Thermostichus vulcanus str. 'Rupite'</name>
    <dbReference type="NCBI Taxonomy" id="2813851"/>
    <lineage>
        <taxon>Bacteria</taxon>
        <taxon>Bacillati</taxon>
        <taxon>Cyanobacteriota</taxon>
        <taxon>Cyanophyceae</taxon>
        <taxon>Thermostichales</taxon>
        <taxon>Thermostichaceae</taxon>
        <taxon>Thermostichus</taxon>
    </lineage>
</organism>
<comment type="caution">
    <text evidence="2">The sequence shown here is derived from an EMBL/GenBank/DDBJ whole genome shotgun (WGS) entry which is preliminary data.</text>
</comment>
<evidence type="ECO:0000256" key="1">
    <source>
        <dbReference type="SAM" id="MobiDB-lite"/>
    </source>
</evidence>
<feature type="region of interest" description="Disordered" evidence="1">
    <location>
        <begin position="297"/>
        <end position="436"/>
    </location>
</feature>
<keyword evidence="3" id="KW-1185">Reference proteome</keyword>
<feature type="compositionally biased region" description="Pro residues" evidence="1">
    <location>
        <begin position="304"/>
        <end position="353"/>
    </location>
</feature>
<accession>A0ABT0C7K6</accession>
<feature type="compositionally biased region" description="Pro residues" evidence="1">
    <location>
        <begin position="402"/>
        <end position="425"/>
    </location>
</feature>
<feature type="compositionally biased region" description="Pro residues" evidence="1">
    <location>
        <begin position="361"/>
        <end position="377"/>
    </location>
</feature>
<name>A0ABT0C7K6_THEVL</name>
<sequence length="467" mass="51074">MQEHTGNARTKNSVPLMRRGLGWWLCLLVVLFLVSCGGSPTEAEEPLPQLERVPVPTEIAKLDAYLEYCHPQVQILNPKPGEVLSEGQVTVRFAVQGYPLFKDPQLGLGPHLHVVLDNQPYVAYYDLDTPLIFKDLEPGSHTLRVFAGKPWHESFKNSEAYAQVSFHVLAPTPEYVPQPQLPLLTYNRPKGSYGAEPILVDFWLANAPVRESLLADLPRDWRVRYTLNGQSGLLDRWESFYLKGFKPGRNVMVVELVDGKGDPIRNVFNSAAREIIYTPGGQDTLSRLTRGELRAEDALGIVQPKPPATPTPMPTATPSPTPIPTATPTLEPSPTPTPTPEPTATPTPVPTPTSTPTATPTAPPTPTPSPTPTPAPRRQPRFQLSRPRPTPERIPTELSTPVPTPPPVVATPKPTPTPTPVPVPTPSQTLATPLPRVTPLPLEARRSIKQQGLRLLPPGFHSPADDL</sequence>
<protein>
    <submittedName>
        <fullName evidence="2">Uncharacterized protein</fullName>
    </submittedName>
</protein>
<dbReference type="Proteomes" id="UP000830835">
    <property type="component" value="Unassembled WGS sequence"/>
</dbReference>
<dbReference type="PRINTS" id="PR01217">
    <property type="entry name" value="PRICHEXTENSN"/>
</dbReference>
<proteinExistence type="predicted"/>
<evidence type="ECO:0000313" key="3">
    <source>
        <dbReference type="Proteomes" id="UP000830835"/>
    </source>
</evidence>
<evidence type="ECO:0000313" key="2">
    <source>
        <dbReference type="EMBL" id="MCJ2541776.1"/>
    </source>
</evidence>
<dbReference type="EMBL" id="JAFIRA010000003">
    <property type="protein sequence ID" value="MCJ2541776.1"/>
    <property type="molecule type" value="Genomic_DNA"/>
</dbReference>
<reference evidence="2" key="1">
    <citation type="submission" date="2021-02" db="EMBL/GenBank/DDBJ databases">
        <title>The CRISPR/cas machinery reduction and long-range gene transfer in the hot spring cyanobacterium Synechococcus.</title>
        <authorList>
            <person name="Dvorak P."/>
            <person name="Jahodarova E."/>
            <person name="Hasler P."/>
            <person name="Poulickova A."/>
        </authorList>
    </citation>
    <scope>NUCLEOTIDE SEQUENCE</scope>
    <source>
        <strain evidence="2">Rupite</strain>
    </source>
</reference>
<gene>
    <name evidence="2" type="ORF">JX360_02460</name>
</gene>